<dbReference type="PROSITE" id="PS51789">
    <property type="entry name" value="RLR_CTR"/>
    <property type="match status" value="1"/>
</dbReference>
<dbReference type="VEuPathDB" id="VectorBase:BGLB017902"/>
<organism evidence="3 4">
    <name type="scientific">Biomphalaria glabrata</name>
    <name type="common">Bloodfluke planorb</name>
    <name type="synonym">Freshwater snail</name>
    <dbReference type="NCBI Taxonomy" id="6526"/>
    <lineage>
        <taxon>Eukaryota</taxon>
        <taxon>Metazoa</taxon>
        <taxon>Spiralia</taxon>
        <taxon>Lophotrochozoa</taxon>
        <taxon>Mollusca</taxon>
        <taxon>Gastropoda</taxon>
        <taxon>Heterobranchia</taxon>
        <taxon>Euthyneura</taxon>
        <taxon>Panpulmonata</taxon>
        <taxon>Hygrophila</taxon>
        <taxon>Lymnaeoidea</taxon>
        <taxon>Planorbidae</taxon>
        <taxon>Biomphalaria</taxon>
    </lineage>
</organism>
<feature type="domain" description="RLR CTR" evidence="2">
    <location>
        <begin position="1"/>
        <end position="88"/>
    </location>
</feature>
<dbReference type="KEGG" id="bgt:106061292"/>
<feature type="compositionally biased region" description="Acidic residues" evidence="1">
    <location>
        <begin position="101"/>
        <end position="113"/>
    </location>
</feature>
<accession>A0A2C9KDL2</accession>
<evidence type="ECO:0000259" key="2">
    <source>
        <dbReference type="PROSITE" id="PS51789"/>
    </source>
</evidence>
<feature type="compositionally biased region" description="Polar residues" evidence="1">
    <location>
        <begin position="196"/>
        <end position="217"/>
    </location>
</feature>
<feature type="compositionally biased region" description="Basic and acidic residues" evidence="1">
    <location>
        <begin position="129"/>
        <end position="143"/>
    </location>
</feature>
<dbReference type="Proteomes" id="UP000076420">
    <property type="component" value="Unassembled WGS sequence"/>
</dbReference>
<dbReference type="AlphaFoldDB" id="A0A2C9KDL2"/>
<feature type="region of interest" description="Disordered" evidence="1">
    <location>
        <begin position="93"/>
        <end position="217"/>
    </location>
</feature>
<name>A0A2C9KDL2_BIOGL</name>
<dbReference type="VEuPathDB" id="VectorBase:BGLAX_044160"/>
<protein>
    <recommendedName>
        <fullName evidence="2">RLR CTR domain-containing protein</fullName>
    </recommendedName>
</protein>
<reference evidence="3" key="1">
    <citation type="submission" date="2020-05" db="UniProtKB">
        <authorList>
            <consortium name="EnsemblMetazoa"/>
        </authorList>
    </citation>
    <scope>IDENTIFICATION</scope>
    <source>
        <strain evidence="3">BB02</strain>
    </source>
</reference>
<feature type="compositionally biased region" description="Basic and acidic residues" evidence="1">
    <location>
        <begin position="186"/>
        <end position="195"/>
    </location>
</feature>
<evidence type="ECO:0000313" key="4">
    <source>
        <dbReference type="Proteomes" id="UP000076420"/>
    </source>
</evidence>
<proteinExistence type="predicted"/>
<feature type="compositionally biased region" description="Polar residues" evidence="1">
    <location>
        <begin position="150"/>
        <end position="161"/>
    </location>
</feature>
<sequence>MECIPMRSQFIDEMELIGPVFCRGQPREGVICGHKLGTMVKYGGLHYFAIGIKNFGFYKNSQEKLEHYKMWKSVPYFVEDLSHDDIKKYADIPLEDSNAVDPEDDEDSSDDDDNIKKNRIPLIVQSKQTTEDELRDIATHPEESPGDVRNSVTHSDIQSLKPTPVTGSLAEKVESELGKSPSLTSKMEDEIKTEKSPTLSSVACSESGSEDSLQSGE</sequence>
<dbReference type="EnsemblMetazoa" id="BGLB017902-RA">
    <property type="protein sequence ID" value="BGLB017902-PA"/>
    <property type="gene ID" value="BGLB017902"/>
</dbReference>
<dbReference type="Gene3D" id="2.170.150.30">
    <property type="entry name" value="RIG-I-like receptor, C-terminal regulatory domain"/>
    <property type="match status" value="1"/>
</dbReference>
<dbReference type="Pfam" id="PF11648">
    <property type="entry name" value="RIG-I_C-RD"/>
    <property type="match status" value="1"/>
</dbReference>
<evidence type="ECO:0000313" key="3">
    <source>
        <dbReference type="EnsemblMetazoa" id="BGLB017902-PA"/>
    </source>
</evidence>
<dbReference type="InterPro" id="IPR021673">
    <property type="entry name" value="RLR_CTR"/>
</dbReference>
<dbReference type="InterPro" id="IPR038557">
    <property type="entry name" value="RLR_C_sf"/>
</dbReference>
<evidence type="ECO:0000256" key="1">
    <source>
        <dbReference type="SAM" id="MobiDB-lite"/>
    </source>
</evidence>
<gene>
    <name evidence="3" type="primary">106061292</name>
</gene>